<dbReference type="Pfam" id="PF07992">
    <property type="entry name" value="Pyr_redox_2"/>
    <property type="match status" value="1"/>
</dbReference>
<evidence type="ECO:0000256" key="1">
    <source>
        <dbReference type="ARBA" id="ARBA00022679"/>
    </source>
</evidence>
<dbReference type="InterPro" id="IPR036921">
    <property type="entry name" value="PurM-like_N_sf"/>
</dbReference>
<keyword evidence="2" id="KW-0547">Nucleotide-binding</keyword>
<dbReference type="InterPro" id="IPR036676">
    <property type="entry name" value="PurM-like_C_sf"/>
</dbReference>
<dbReference type="InterPro" id="IPR010918">
    <property type="entry name" value="PurM-like_C_dom"/>
</dbReference>
<evidence type="ECO:0000256" key="6">
    <source>
        <dbReference type="SAM" id="Phobius"/>
    </source>
</evidence>
<evidence type="ECO:0000259" key="8">
    <source>
        <dbReference type="Pfam" id="PF02769"/>
    </source>
</evidence>
<dbReference type="EMBL" id="NMQI01000089">
    <property type="protein sequence ID" value="PMB47145.1"/>
    <property type="molecule type" value="Genomic_DNA"/>
</dbReference>
<keyword evidence="1" id="KW-0808">Transferase</keyword>
<keyword evidence="4" id="KW-0067">ATP-binding</keyword>
<dbReference type="Pfam" id="PF00586">
    <property type="entry name" value="AIRS"/>
    <property type="match status" value="1"/>
</dbReference>
<dbReference type="Proteomes" id="UP000234966">
    <property type="component" value="Unassembled WGS sequence"/>
</dbReference>
<feature type="domain" description="PurM-like C-terminal" evidence="8">
    <location>
        <begin position="596"/>
        <end position="768"/>
    </location>
</feature>
<gene>
    <name evidence="10" type="primary">selD</name>
    <name evidence="10" type="ORF">CEN41_04090</name>
</gene>
<proteinExistence type="predicted"/>
<dbReference type="PANTHER" id="PTHR10256">
    <property type="entry name" value="SELENIDE, WATER DIKINASE"/>
    <property type="match status" value="1"/>
</dbReference>
<evidence type="ECO:0000313" key="11">
    <source>
        <dbReference type="Proteomes" id="UP000234966"/>
    </source>
</evidence>
<evidence type="ECO:0000256" key="4">
    <source>
        <dbReference type="ARBA" id="ARBA00022840"/>
    </source>
</evidence>
<dbReference type="Gene3D" id="3.90.650.10">
    <property type="entry name" value="PurM-like C-terminal domain"/>
    <property type="match status" value="1"/>
</dbReference>
<accession>A0A2N6MK56</accession>
<dbReference type="RefSeq" id="WP_102206378.1">
    <property type="nucleotide sequence ID" value="NZ_NMQI01000089.1"/>
</dbReference>
<feature type="domain" description="FAD/NAD(P)-binding" evidence="9">
    <location>
        <begin position="11"/>
        <end position="332"/>
    </location>
</feature>
<keyword evidence="6" id="KW-1133">Transmembrane helix</keyword>
<dbReference type="SUPFAM" id="SSF55326">
    <property type="entry name" value="PurM N-terminal domain-like"/>
    <property type="match status" value="1"/>
</dbReference>
<dbReference type="GO" id="GO:0005524">
    <property type="term" value="F:ATP binding"/>
    <property type="evidence" value="ECO:0007669"/>
    <property type="project" value="UniProtKB-KW"/>
</dbReference>
<evidence type="ECO:0000313" key="10">
    <source>
        <dbReference type="EMBL" id="PMB47145.1"/>
    </source>
</evidence>
<dbReference type="InterPro" id="IPR016188">
    <property type="entry name" value="PurM-like_N"/>
</dbReference>
<dbReference type="GO" id="GO:0016260">
    <property type="term" value="P:selenocysteine biosynthetic process"/>
    <property type="evidence" value="ECO:0007669"/>
    <property type="project" value="TreeGrafter"/>
</dbReference>
<feature type="transmembrane region" description="Helical" evidence="6">
    <location>
        <begin position="12"/>
        <end position="30"/>
    </location>
</feature>
<evidence type="ECO:0000259" key="7">
    <source>
        <dbReference type="Pfam" id="PF00586"/>
    </source>
</evidence>
<evidence type="ECO:0000256" key="3">
    <source>
        <dbReference type="ARBA" id="ARBA00022777"/>
    </source>
</evidence>
<dbReference type="InterPro" id="IPR017584">
    <property type="entry name" value="Pyridine_nucleo_diS_OxRdtase_N"/>
</dbReference>
<dbReference type="NCBIfam" id="TIGR03169">
    <property type="entry name" value="Nterm_to_SelD"/>
    <property type="match status" value="1"/>
</dbReference>
<keyword evidence="3 10" id="KW-0418">Kinase</keyword>
<dbReference type="PANTHER" id="PTHR10256:SF0">
    <property type="entry name" value="INACTIVE SELENIDE, WATER DIKINASE-LIKE PROTEIN-RELATED"/>
    <property type="match status" value="1"/>
</dbReference>
<dbReference type="CDD" id="cd02195">
    <property type="entry name" value="SelD"/>
    <property type="match status" value="1"/>
</dbReference>
<dbReference type="InterPro" id="IPR023753">
    <property type="entry name" value="FAD/NAD-binding_dom"/>
</dbReference>
<keyword evidence="6" id="KW-0472">Membrane</keyword>
<dbReference type="AlphaFoldDB" id="A0A2N6MK56"/>
<evidence type="ECO:0000259" key="9">
    <source>
        <dbReference type="Pfam" id="PF07992"/>
    </source>
</evidence>
<keyword evidence="5" id="KW-0711">Selenium</keyword>
<dbReference type="NCBIfam" id="TIGR00476">
    <property type="entry name" value="selD"/>
    <property type="match status" value="1"/>
</dbReference>
<reference evidence="10 11" key="1">
    <citation type="submission" date="2017-07" db="EMBL/GenBank/DDBJ databases">
        <title>Genomes of Fischerella (Mastigocladus) sp. strains.</title>
        <authorList>
            <person name="Miller S.R."/>
        </authorList>
    </citation>
    <scope>NUCLEOTIDE SEQUENCE [LARGE SCALE GENOMIC DNA]</scope>
    <source>
        <strain evidence="10 11">CCMEE 5330</strain>
    </source>
</reference>
<protein>
    <submittedName>
        <fullName evidence="10">Selenide, water dikinase SelD</fullName>
    </submittedName>
</protein>
<keyword evidence="6" id="KW-0812">Transmembrane</keyword>
<dbReference type="Pfam" id="PF02769">
    <property type="entry name" value="AIRS_C"/>
    <property type="match status" value="1"/>
</dbReference>
<dbReference type="InterPro" id="IPR036188">
    <property type="entry name" value="FAD/NAD-bd_sf"/>
</dbReference>
<dbReference type="SUPFAM" id="SSF56042">
    <property type="entry name" value="PurM C-terminal domain-like"/>
    <property type="match status" value="1"/>
</dbReference>
<organism evidence="10 11">
    <name type="scientific">Fischerella thermalis CCMEE 5330</name>
    <dbReference type="NCBI Taxonomy" id="2019670"/>
    <lineage>
        <taxon>Bacteria</taxon>
        <taxon>Bacillati</taxon>
        <taxon>Cyanobacteriota</taxon>
        <taxon>Cyanophyceae</taxon>
        <taxon>Nostocales</taxon>
        <taxon>Hapalosiphonaceae</taxon>
        <taxon>Fischerella</taxon>
    </lineage>
</organism>
<evidence type="ECO:0000256" key="2">
    <source>
        <dbReference type="ARBA" id="ARBA00022741"/>
    </source>
</evidence>
<dbReference type="InterPro" id="IPR004536">
    <property type="entry name" value="SPS/SelD"/>
</dbReference>
<name>A0A2N6MK56_9CYAN</name>
<dbReference type="Gene3D" id="3.50.50.100">
    <property type="match status" value="1"/>
</dbReference>
<dbReference type="PRINTS" id="PR00368">
    <property type="entry name" value="FADPNR"/>
</dbReference>
<dbReference type="GO" id="GO:0016491">
    <property type="term" value="F:oxidoreductase activity"/>
    <property type="evidence" value="ECO:0007669"/>
    <property type="project" value="InterPro"/>
</dbReference>
<comment type="caution">
    <text evidence="10">The sequence shown here is derived from an EMBL/GenBank/DDBJ whole genome shotgun (WGS) entry which is preliminary data.</text>
</comment>
<evidence type="ECO:0000256" key="5">
    <source>
        <dbReference type="ARBA" id="ARBA00023266"/>
    </source>
</evidence>
<dbReference type="Gene3D" id="3.30.1330.10">
    <property type="entry name" value="PurM-like, N-terminal domain"/>
    <property type="match status" value="1"/>
</dbReference>
<dbReference type="GO" id="GO:0004756">
    <property type="term" value="F:selenide, water dikinase activity"/>
    <property type="evidence" value="ECO:0007669"/>
    <property type="project" value="TreeGrafter"/>
</dbReference>
<dbReference type="SUPFAM" id="SSF51905">
    <property type="entry name" value="FAD/NAD(P)-binding domain"/>
    <property type="match status" value="2"/>
</dbReference>
<dbReference type="GO" id="GO:0005737">
    <property type="term" value="C:cytoplasm"/>
    <property type="evidence" value="ECO:0007669"/>
    <property type="project" value="TreeGrafter"/>
</dbReference>
<sequence>MKQNIQTVTKDLVLIGGGHSHAIALFMLGIKPLSGIRLTLITDRFDTPYSGMLPGHIAGFYSHDQCHIDLRLLTNFAKAQLYIDQVVGLDLENKKVICADRPEVGFDLLSVDIGSTPATISVPGAAEYAIGAKPVSNLLKHWYQLLEDIADNPQKPLSIGIVGGGAGGVELALSMQAHLYQVCKVYPLTFFSKREVIDHNTLKQGALKIHLFHRDTELMPNSHWSAQRTVKQLLSKRGIQLHLGESVCKVEPGKVRCESGLTVECDRIFWVTQASAPQWLKAAGLATDEQGFILVNDTLQSLSHAYVFAAGDIATMVNHPRPKAGVFAVRQGKPLFENLRRFLLGKPLKPYIPQKQYLSLIGTGDGRAIATRGPFTLPPHRLLWQWKDWIDRRFMERFSKGLERWGDGMMGRWQEDRNYQIQNPKSKIQNSVMRCAGCGSKVGGTVLEKVLHRIKLEQPLGKDREDIIIGLDAPDDAAVVQVPANRLLVQTIDYFPSLINDPYIFGQISANHCLSDIFAMGATPQSALALATIPYAAPAKVEETLYQLLSGAVKVLNKARAPLIGGHTTEGAELGFGLSCNGLGEPDKLLRKGGMQPGQVLILTKALGTGTLFAADMRRQAKGRWIEGAVESMLLSNQAAAKCLLQHGTTACTDVTGFGLLGHLMEMVQASKVAVELELEAIPVLAGARETVELKIFSSLHPENLSNSRYISNLYIGENHSNYPLLFDPQTSGGLLASIPIEQADRCLAALKGLGYGQSSVIGGVIEQMEGKQPVRLRG</sequence>
<feature type="domain" description="PurM-like N-terminal" evidence="7">
    <location>
        <begin position="475"/>
        <end position="580"/>
    </location>
</feature>